<organism evidence="2 3">
    <name type="scientific">Serendipita indica (strain DSM 11827)</name>
    <name type="common">Root endophyte fungus</name>
    <name type="synonym">Piriformospora indica</name>
    <dbReference type="NCBI Taxonomy" id="1109443"/>
    <lineage>
        <taxon>Eukaryota</taxon>
        <taxon>Fungi</taxon>
        <taxon>Dikarya</taxon>
        <taxon>Basidiomycota</taxon>
        <taxon>Agaricomycotina</taxon>
        <taxon>Agaricomycetes</taxon>
        <taxon>Sebacinales</taxon>
        <taxon>Serendipitaceae</taxon>
        <taxon>Serendipita</taxon>
    </lineage>
</organism>
<evidence type="ECO:0000256" key="1">
    <source>
        <dbReference type="SAM" id="MobiDB-lite"/>
    </source>
</evidence>
<evidence type="ECO:0000313" key="2">
    <source>
        <dbReference type="EMBL" id="CCA77237.1"/>
    </source>
</evidence>
<reference evidence="2 3" key="1">
    <citation type="journal article" date="2011" name="PLoS Pathog.">
        <title>Endophytic Life Strategies Decoded by Genome and Transcriptome Analyses of the Mutualistic Root Symbiont Piriformospora indica.</title>
        <authorList>
            <person name="Zuccaro A."/>
            <person name="Lahrmann U."/>
            <person name="Guldener U."/>
            <person name="Langen G."/>
            <person name="Pfiffi S."/>
            <person name="Biedenkopf D."/>
            <person name="Wong P."/>
            <person name="Samans B."/>
            <person name="Grimm C."/>
            <person name="Basiewicz M."/>
            <person name="Murat C."/>
            <person name="Martin F."/>
            <person name="Kogel K.H."/>
        </authorList>
    </citation>
    <scope>NUCLEOTIDE SEQUENCE [LARGE SCALE GENOMIC DNA]</scope>
    <source>
        <strain evidence="2 3">DSM 11827</strain>
    </source>
</reference>
<dbReference type="AlphaFoldDB" id="G4U0Z4"/>
<sequence length="65" mass="6971">MTERLEPQCGSTQRAAAKNHAPIAQSAENGLPNKTPILRENLGAARSPSLDVFSPQDPRALWTCG</sequence>
<proteinExistence type="predicted"/>
<gene>
    <name evidence="2" type="ORF">PIIN_11220</name>
</gene>
<dbReference type="EMBL" id="CAFZ01001398">
    <property type="protein sequence ID" value="CCA77237.1"/>
    <property type="molecule type" value="Genomic_DNA"/>
</dbReference>
<dbReference type="Proteomes" id="UP000007148">
    <property type="component" value="Unassembled WGS sequence"/>
</dbReference>
<dbReference type="HOGENOM" id="CLU_2850536_0_0_1"/>
<name>G4U0Z4_SERID</name>
<keyword evidence="3" id="KW-1185">Reference proteome</keyword>
<comment type="caution">
    <text evidence="2">The sequence shown here is derived from an EMBL/GenBank/DDBJ whole genome shotgun (WGS) entry which is preliminary data.</text>
</comment>
<feature type="region of interest" description="Disordered" evidence="1">
    <location>
        <begin position="1"/>
        <end position="35"/>
    </location>
</feature>
<accession>G4U0Z4</accession>
<evidence type="ECO:0000313" key="3">
    <source>
        <dbReference type="Proteomes" id="UP000007148"/>
    </source>
</evidence>
<protein>
    <submittedName>
        <fullName evidence="2">Uncharacterized protein</fullName>
    </submittedName>
</protein>
<dbReference type="InParanoid" id="G4U0Z4"/>